<dbReference type="InterPro" id="IPR016195">
    <property type="entry name" value="Pol/histidinol_Pase-like"/>
</dbReference>
<name>A0A251X4N6_9GAMM</name>
<evidence type="ECO:0000313" key="2">
    <source>
        <dbReference type="Proteomes" id="UP000194798"/>
    </source>
</evidence>
<keyword evidence="2" id="KW-1185">Reference proteome</keyword>
<dbReference type="OrthoDB" id="9791620at2"/>
<protein>
    <recommendedName>
        <fullName evidence="3">Histidinol-phosphatase</fullName>
    </recommendedName>
</protein>
<evidence type="ECO:0000313" key="1">
    <source>
        <dbReference type="EMBL" id="OUD12159.1"/>
    </source>
</evidence>
<dbReference type="SUPFAM" id="SSF89550">
    <property type="entry name" value="PHP domain-like"/>
    <property type="match status" value="1"/>
</dbReference>
<dbReference type="EMBL" id="MSLT01000023">
    <property type="protein sequence ID" value="OUD12159.1"/>
    <property type="molecule type" value="Genomic_DNA"/>
</dbReference>
<dbReference type="SUPFAM" id="SSF52540">
    <property type="entry name" value="P-loop containing nucleoside triphosphate hydrolases"/>
    <property type="match status" value="1"/>
</dbReference>
<reference evidence="1 2" key="1">
    <citation type="submission" date="2016-12" db="EMBL/GenBank/DDBJ databases">
        <title>Thioflexothrix psekupsii D3 genome sequencing and assembly.</title>
        <authorList>
            <person name="Fomenkov A."/>
            <person name="Vincze T."/>
            <person name="Grabovich M."/>
            <person name="Anton B.P."/>
            <person name="Dubinina G."/>
            <person name="Orlova M."/>
            <person name="Belousova E."/>
            <person name="Roberts R.J."/>
        </authorList>
    </citation>
    <scope>NUCLEOTIDE SEQUENCE [LARGE SCALE GENOMIC DNA]</scope>
    <source>
        <strain evidence="1">D3</strain>
    </source>
</reference>
<organism evidence="1 2">
    <name type="scientific">Thioflexithrix psekupsensis</name>
    <dbReference type="NCBI Taxonomy" id="1570016"/>
    <lineage>
        <taxon>Bacteria</taxon>
        <taxon>Pseudomonadati</taxon>
        <taxon>Pseudomonadota</taxon>
        <taxon>Gammaproteobacteria</taxon>
        <taxon>Thiotrichales</taxon>
        <taxon>Thioflexithrix</taxon>
    </lineage>
</organism>
<proteinExistence type="predicted"/>
<dbReference type="Proteomes" id="UP000194798">
    <property type="component" value="Unassembled WGS sequence"/>
</dbReference>
<dbReference type="Gene3D" id="3.40.50.300">
    <property type="entry name" value="P-loop containing nucleotide triphosphate hydrolases"/>
    <property type="match status" value="1"/>
</dbReference>
<evidence type="ECO:0008006" key="3">
    <source>
        <dbReference type="Google" id="ProtNLM"/>
    </source>
</evidence>
<dbReference type="RefSeq" id="WP_086489068.1">
    <property type="nucleotide sequence ID" value="NZ_MSLT01000023.1"/>
</dbReference>
<dbReference type="Gene3D" id="3.20.20.140">
    <property type="entry name" value="Metal-dependent hydrolases"/>
    <property type="match status" value="1"/>
</dbReference>
<dbReference type="InterPro" id="IPR027417">
    <property type="entry name" value="P-loop_NTPase"/>
</dbReference>
<comment type="caution">
    <text evidence="1">The sequence shown here is derived from an EMBL/GenBank/DDBJ whole genome shotgun (WGS) entry which is preliminary data.</text>
</comment>
<dbReference type="AlphaFoldDB" id="A0A251X4N6"/>
<sequence length="536" mass="61630">MGSPFQNGAAWLRADFHLHTKADREFKYSGEDNYYYSNYVAALEKASIQIGVITNHNKFDKEEFNALYKTAKNKGILLLAGVELSVNDGANGIHTLVVFSEEWWQNNDDYINPFLTIVFEGKRPAQYENENGRSSLNLIETIKKLEGNHKDFFLIFAHVENRSGLWEELDGGRLGELGENPYFCRHALGFQKVRSHDRRAKAQNWLKEAYPAEVEGSDPKNIEEIGRGKVCYLKLSAFSFAAVKFALADHAHRLAKEKPKYKHSYIKSISFEGGLLSGKTIYFSPELNTLIGIRGSGKSSILEVLRKVLDIPLGEKASDQEYKENLAHCVMGSGGKVVIQAVNHYGQAYEIRRISGEFSKVYIDDVLQPGVSIQETVLHHPIYFGQKDLSNTSDGFEKDLVNKLLGQKLNDIHRRIREQKSKVIAAIERLQKLNNLPEQIEEQRKIKQDTEHRLTLYAQYGIEEKLQKRLNFDADIRALNHATMRVEEFVLRMKEVLANYEDDLRDFSDYTKIKSFIKFFCQNQNLQNFRIFRIKE</sequence>
<gene>
    <name evidence="1" type="ORF">TPSD3_13610</name>
</gene>
<accession>A0A251X4N6</accession>